<accession>A0A8B7ZXE6</accession>
<dbReference type="Proteomes" id="UP000694845">
    <property type="component" value="Unplaced"/>
</dbReference>
<evidence type="ECO:0000256" key="3">
    <source>
        <dbReference type="ARBA" id="ARBA00011233"/>
    </source>
</evidence>
<evidence type="ECO:0000256" key="8">
    <source>
        <dbReference type="SAM" id="MobiDB-lite"/>
    </source>
</evidence>
<gene>
    <name evidence="11" type="primary">LOC110989575</name>
</gene>
<dbReference type="InterPro" id="IPR006585">
    <property type="entry name" value="FTP1"/>
</dbReference>
<dbReference type="RefSeq" id="XP_022109767.1">
    <property type="nucleotide sequence ID" value="XM_022254075.1"/>
</dbReference>
<dbReference type="GeneID" id="110989575"/>
<keyword evidence="4" id="KW-0479">Metal-binding</keyword>
<dbReference type="AlphaFoldDB" id="A0A8B7ZXE6"/>
<dbReference type="SMART" id="SM00607">
    <property type="entry name" value="FTP"/>
    <property type="match status" value="1"/>
</dbReference>
<dbReference type="PANTHER" id="PTHR45713">
    <property type="entry name" value="FTP DOMAIN-CONTAINING PROTEIN"/>
    <property type="match status" value="1"/>
</dbReference>
<comment type="subunit">
    <text evidence="3">Homotrimer.</text>
</comment>
<reference evidence="11" key="1">
    <citation type="submission" date="2025-08" db="UniProtKB">
        <authorList>
            <consortium name="RefSeq"/>
        </authorList>
    </citation>
    <scope>IDENTIFICATION</scope>
</reference>
<feature type="compositionally biased region" description="Polar residues" evidence="8">
    <location>
        <begin position="13"/>
        <end position="25"/>
    </location>
</feature>
<evidence type="ECO:0000256" key="1">
    <source>
        <dbReference type="ARBA" id="ARBA00002219"/>
    </source>
</evidence>
<evidence type="ECO:0000256" key="7">
    <source>
        <dbReference type="ARBA" id="ARBA00023157"/>
    </source>
</evidence>
<feature type="region of interest" description="Disordered" evidence="8">
    <location>
        <begin position="8"/>
        <end position="32"/>
    </location>
</feature>
<feature type="compositionally biased region" description="Low complexity" evidence="8">
    <location>
        <begin position="173"/>
        <end position="187"/>
    </location>
</feature>
<keyword evidence="7" id="KW-1015">Disulfide bond</keyword>
<evidence type="ECO:0000256" key="6">
    <source>
        <dbReference type="ARBA" id="ARBA00022837"/>
    </source>
</evidence>
<dbReference type="GO" id="GO:0010185">
    <property type="term" value="P:regulation of cellular defense response"/>
    <property type="evidence" value="ECO:0007669"/>
    <property type="project" value="UniProtKB-ARBA"/>
</dbReference>
<evidence type="ECO:0000256" key="4">
    <source>
        <dbReference type="ARBA" id="ARBA00022723"/>
    </source>
</evidence>
<proteinExistence type="inferred from homology"/>
<evidence type="ECO:0000259" key="9">
    <source>
        <dbReference type="SMART" id="SM00607"/>
    </source>
</evidence>
<dbReference type="GO" id="GO:0042806">
    <property type="term" value="F:fucose binding"/>
    <property type="evidence" value="ECO:0007669"/>
    <property type="project" value="UniProtKB-ARBA"/>
</dbReference>
<dbReference type="Pfam" id="PF22633">
    <property type="entry name" value="F5_F8_type_C_2"/>
    <property type="match status" value="1"/>
</dbReference>
<dbReference type="PANTHER" id="PTHR45713:SF6">
    <property type="entry name" value="F5_8 TYPE C DOMAIN-CONTAINING PROTEIN"/>
    <property type="match status" value="1"/>
</dbReference>
<feature type="compositionally biased region" description="Low complexity" evidence="8">
    <location>
        <begin position="143"/>
        <end position="162"/>
    </location>
</feature>
<organism evidence="10 11">
    <name type="scientific">Acanthaster planci</name>
    <name type="common">Crown-of-thorns starfish</name>
    <dbReference type="NCBI Taxonomy" id="133434"/>
    <lineage>
        <taxon>Eukaryota</taxon>
        <taxon>Metazoa</taxon>
        <taxon>Echinodermata</taxon>
        <taxon>Eleutherozoa</taxon>
        <taxon>Asterozoa</taxon>
        <taxon>Asteroidea</taxon>
        <taxon>Valvatacea</taxon>
        <taxon>Valvatida</taxon>
        <taxon>Acanthasteridae</taxon>
        <taxon>Acanthaster</taxon>
    </lineage>
</organism>
<sequence length="243" mass="25617">MGLLLDLRGKPARQSSSLDSSTTANKAVDGDRDTFMHTGSTGDHWWKVDLEAIYSLANITIINRRGFGHRLAGAVIRAGLDPSDFSLNRMIGSVSSSQATNGAVVDFMMGPNVSARYVSVELAGPSRILHMAEVMVDEEITPTEETNSTVTPVSTSGSTTTGQQDTLTEGNPSITEQGSTITSTTTSITSTASRTLVSTKPQPSIETITKDFPPITSTSETVTAGLTWVTTTLSPSSETAIKG</sequence>
<comment type="similarity">
    <text evidence="2">Belongs to the fucolectin family.</text>
</comment>
<dbReference type="InterPro" id="IPR051941">
    <property type="entry name" value="BG_Antigen-Binding_Lectin"/>
</dbReference>
<dbReference type="KEGG" id="aplc:110989575"/>
<keyword evidence="6" id="KW-0106">Calcium</keyword>
<feature type="domain" description="Fucolectin tachylectin-4 pentraxin-1" evidence="9">
    <location>
        <begin position="9"/>
        <end position="144"/>
    </location>
</feature>
<comment type="function">
    <text evidence="1">Acts as a defensive agent. Recognizes blood group fucosylated oligosaccharides including A, B, H and Lewis B-type antigens. Does not recognize Lewis A antigen and has low affinity for monovalent haptens.</text>
</comment>
<evidence type="ECO:0000256" key="5">
    <source>
        <dbReference type="ARBA" id="ARBA00022734"/>
    </source>
</evidence>
<dbReference type="InterPro" id="IPR008979">
    <property type="entry name" value="Galactose-bd-like_sf"/>
</dbReference>
<evidence type="ECO:0000313" key="10">
    <source>
        <dbReference type="Proteomes" id="UP000694845"/>
    </source>
</evidence>
<dbReference type="SUPFAM" id="SSF49785">
    <property type="entry name" value="Galactose-binding domain-like"/>
    <property type="match status" value="1"/>
</dbReference>
<evidence type="ECO:0000256" key="2">
    <source>
        <dbReference type="ARBA" id="ARBA00010147"/>
    </source>
</evidence>
<feature type="region of interest" description="Disordered" evidence="8">
    <location>
        <begin position="142"/>
        <end position="187"/>
    </location>
</feature>
<keyword evidence="5" id="KW-0430">Lectin</keyword>
<keyword evidence="10" id="KW-1185">Reference proteome</keyword>
<dbReference type="Gene3D" id="2.60.120.260">
    <property type="entry name" value="Galactose-binding domain-like"/>
    <property type="match status" value="1"/>
</dbReference>
<name>A0A8B7ZXE6_ACAPL</name>
<dbReference type="GO" id="GO:0001868">
    <property type="term" value="P:regulation of complement activation, lectin pathway"/>
    <property type="evidence" value="ECO:0007669"/>
    <property type="project" value="UniProtKB-ARBA"/>
</dbReference>
<dbReference type="OrthoDB" id="6102375at2759"/>
<feature type="compositionally biased region" description="Polar residues" evidence="8">
    <location>
        <begin position="163"/>
        <end position="172"/>
    </location>
</feature>
<evidence type="ECO:0000313" key="11">
    <source>
        <dbReference type="RefSeq" id="XP_022109767.1"/>
    </source>
</evidence>
<dbReference type="GO" id="GO:0046872">
    <property type="term" value="F:metal ion binding"/>
    <property type="evidence" value="ECO:0007669"/>
    <property type="project" value="UniProtKB-KW"/>
</dbReference>
<protein>
    <submittedName>
        <fullName evidence="11">Uncharacterized protein LOC110989575</fullName>
    </submittedName>
</protein>